<evidence type="ECO:0000256" key="5">
    <source>
        <dbReference type="HAMAP-Rule" id="MF_01361"/>
    </source>
</evidence>
<dbReference type="HAMAP" id="MF_01361">
    <property type="entry name" value="UPF0391"/>
    <property type="match status" value="1"/>
</dbReference>
<evidence type="ECO:0000313" key="6">
    <source>
        <dbReference type="EMBL" id="BAV63867.1"/>
    </source>
</evidence>
<reference evidence="6 7" key="1">
    <citation type="submission" date="2016-10" db="EMBL/GenBank/DDBJ databases">
        <title>Complete Genome Sequence of the Nonylphenol-Degrading Bacterium Sphingobium cloacae JCM 10874T.</title>
        <authorList>
            <person name="Ootsuka M."/>
            <person name="Nishizawa T."/>
            <person name="Ohta H."/>
        </authorList>
    </citation>
    <scope>NUCLEOTIDE SEQUENCE [LARGE SCALE GENOMIC DNA]</scope>
    <source>
        <strain evidence="6 7">JCM 10874</strain>
    </source>
</reference>
<evidence type="ECO:0000256" key="2">
    <source>
        <dbReference type="ARBA" id="ARBA00022692"/>
    </source>
</evidence>
<sequence>MGTGPPTRCWKAGSDPGIPWRNKTLRGSFRVYLVIEGMLSMIKLALISLVIAAVLALLGFGGAAGTFVGIAKLLFGVAIVLFLIFLVLGIMAGRGVKDAID</sequence>
<dbReference type="EMBL" id="AP017655">
    <property type="protein sequence ID" value="BAV63867.1"/>
    <property type="molecule type" value="Genomic_DNA"/>
</dbReference>
<keyword evidence="4 5" id="KW-0472">Membrane</keyword>
<name>A0A1E1F014_9SPHN</name>
<evidence type="ECO:0000313" key="7">
    <source>
        <dbReference type="Proteomes" id="UP000218272"/>
    </source>
</evidence>
<keyword evidence="7" id="KW-1185">Reference proteome</keyword>
<proteinExistence type="inferred from homology"/>
<evidence type="ECO:0000256" key="4">
    <source>
        <dbReference type="ARBA" id="ARBA00023136"/>
    </source>
</evidence>
<dbReference type="KEGG" id="sclo:SCLO_1008270"/>
<comment type="caution">
    <text evidence="5">Lacks conserved residue(s) required for the propagation of feature annotation.</text>
</comment>
<feature type="transmembrane region" description="Helical" evidence="5">
    <location>
        <begin position="31"/>
        <end position="58"/>
    </location>
</feature>
<protein>
    <recommendedName>
        <fullName evidence="5">UPF0391 membrane protein SCLO_1008270</fullName>
    </recommendedName>
</protein>
<dbReference type="InterPro" id="IPR009760">
    <property type="entry name" value="DUF1328"/>
</dbReference>
<comment type="similarity">
    <text evidence="5">Belongs to the UPF0391 family.</text>
</comment>
<feature type="transmembrane region" description="Helical" evidence="5">
    <location>
        <begin position="70"/>
        <end position="92"/>
    </location>
</feature>
<dbReference type="GO" id="GO:0005886">
    <property type="term" value="C:plasma membrane"/>
    <property type="evidence" value="ECO:0007669"/>
    <property type="project" value="UniProtKB-UniRule"/>
</dbReference>
<evidence type="ECO:0000256" key="1">
    <source>
        <dbReference type="ARBA" id="ARBA00022475"/>
    </source>
</evidence>
<dbReference type="Proteomes" id="UP000218272">
    <property type="component" value="Chromosome SCLO_1"/>
</dbReference>
<accession>A0A1E1F014</accession>
<organism evidence="6 7">
    <name type="scientific">Sphingobium cloacae</name>
    <dbReference type="NCBI Taxonomy" id="120107"/>
    <lineage>
        <taxon>Bacteria</taxon>
        <taxon>Pseudomonadati</taxon>
        <taxon>Pseudomonadota</taxon>
        <taxon>Alphaproteobacteria</taxon>
        <taxon>Sphingomonadales</taxon>
        <taxon>Sphingomonadaceae</taxon>
        <taxon>Sphingobium</taxon>
    </lineage>
</organism>
<keyword evidence="1 5" id="KW-1003">Cell membrane</keyword>
<dbReference type="Pfam" id="PF07043">
    <property type="entry name" value="DUF1328"/>
    <property type="match status" value="1"/>
</dbReference>
<gene>
    <name evidence="6" type="ORF">SCLO_1008270</name>
</gene>
<keyword evidence="2 5" id="KW-0812">Transmembrane</keyword>
<keyword evidence="3 5" id="KW-1133">Transmembrane helix</keyword>
<dbReference type="AlphaFoldDB" id="A0A1E1F014"/>
<evidence type="ECO:0000256" key="3">
    <source>
        <dbReference type="ARBA" id="ARBA00022989"/>
    </source>
</evidence>